<evidence type="ECO:0000256" key="4">
    <source>
        <dbReference type="ARBA" id="ARBA00022795"/>
    </source>
</evidence>
<organism evidence="7 8">
    <name type="scientific">Desulfobotulus mexicanus</name>
    <dbReference type="NCBI Taxonomy" id="2586642"/>
    <lineage>
        <taxon>Bacteria</taxon>
        <taxon>Pseudomonadati</taxon>
        <taxon>Thermodesulfobacteriota</taxon>
        <taxon>Desulfobacteria</taxon>
        <taxon>Desulfobacterales</taxon>
        <taxon>Desulfobacteraceae</taxon>
        <taxon>Desulfobotulus</taxon>
    </lineage>
</organism>
<dbReference type="AlphaFoldDB" id="A0A5Q4VJ99"/>
<dbReference type="EMBL" id="VDMB01000001">
    <property type="protein sequence ID" value="TYT76287.1"/>
    <property type="molecule type" value="Genomic_DNA"/>
</dbReference>
<sequence>MQQTTIKNSSNDSEYFPYTEYIQTIFPSRRKPMSAATAYKTYQSNHFEGMDPRRLILMLYDGALRFLKGAREGALENNPQKRGENIGRAIAIITELQASLNPNMNDDATEFLRGLYTSILAELPTASIANNVKPIEQTERYIAQLRKIWAEEVMALPATQTDAVKTTLNQQTETVASSQEQAAKTPAAPQPVPGGYPPQQKPAAPPAPGYGGKGQAARNYGRSFTV</sequence>
<comment type="subcellular location">
    <subcellularLocation>
        <location evidence="1">Cytoplasm</location>
        <location evidence="1">Cytosol</location>
    </subcellularLocation>
</comment>
<evidence type="ECO:0000256" key="5">
    <source>
        <dbReference type="ARBA" id="ARBA00023186"/>
    </source>
</evidence>
<evidence type="ECO:0000256" key="1">
    <source>
        <dbReference type="ARBA" id="ARBA00004514"/>
    </source>
</evidence>
<dbReference type="PANTHER" id="PTHR34773:SF1">
    <property type="entry name" value="FLAGELLAR SECRETION CHAPERONE FLIS"/>
    <property type="match status" value="1"/>
</dbReference>
<dbReference type="Pfam" id="PF02561">
    <property type="entry name" value="FliS"/>
    <property type="match status" value="1"/>
</dbReference>
<protein>
    <submittedName>
        <fullName evidence="7">Flagellar export chaperone FliS</fullName>
    </submittedName>
</protein>
<comment type="similarity">
    <text evidence="2">Belongs to the FliS family.</text>
</comment>
<keyword evidence="8" id="KW-1185">Reference proteome</keyword>
<comment type="caution">
    <text evidence="7">The sequence shown here is derived from an EMBL/GenBank/DDBJ whole genome shotgun (WGS) entry which is preliminary data.</text>
</comment>
<reference evidence="7 8" key="1">
    <citation type="submission" date="2019-06" db="EMBL/GenBank/DDBJ databases">
        <title>Desulfobotulus mexicanus sp. nov., a novel sulfate-reducing bacterium isolated from the sediment of an alkaline crater lake in Mexico.</title>
        <authorList>
            <person name="Hirschler-Rea A."/>
        </authorList>
    </citation>
    <scope>NUCLEOTIDE SEQUENCE [LARGE SCALE GENOMIC DNA]</scope>
    <source>
        <strain evidence="7 8">PAR22N</strain>
    </source>
</reference>
<keyword evidence="7" id="KW-0282">Flagellum</keyword>
<feature type="region of interest" description="Disordered" evidence="6">
    <location>
        <begin position="173"/>
        <end position="226"/>
    </location>
</feature>
<proteinExistence type="inferred from homology"/>
<keyword evidence="7" id="KW-0966">Cell projection</keyword>
<keyword evidence="4" id="KW-1005">Bacterial flagellum biogenesis</keyword>
<feature type="compositionally biased region" description="Pro residues" evidence="6">
    <location>
        <begin position="188"/>
        <end position="208"/>
    </location>
</feature>
<dbReference type="InterPro" id="IPR036584">
    <property type="entry name" value="FliS_sf"/>
</dbReference>
<dbReference type="GO" id="GO:0005829">
    <property type="term" value="C:cytosol"/>
    <property type="evidence" value="ECO:0007669"/>
    <property type="project" value="UniProtKB-SubCell"/>
</dbReference>
<dbReference type="SUPFAM" id="SSF101116">
    <property type="entry name" value="Flagellar export chaperone FliS"/>
    <property type="match status" value="1"/>
</dbReference>
<evidence type="ECO:0000256" key="6">
    <source>
        <dbReference type="SAM" id="MobiDB-lite"/>
    </source>
</evidence>
<name>A0A5Q4VJ99_9BACT</name>
<keyword evidence="3" id="KW-0963">Cytoplasm</keyword>
<dbReference type="InterPro" id="IPR003713">
    <property type="entry name" value="FliS"/>
</dbReference>
<gene>
    <name evidence="7" type="primary">fliS</name>
    <name evidence="7" type="ORF">FIM25_01685</name>
</gene>
<dbReference type="Gene3D" id="1.20.120.340">
    <property type="entry name" value="Flagellar protein FliS"/>
    <property type="match status" value="1"/>
</dbReference>
<accession>A0A5Q4VJ99</accession>
<dbReference type="NCBIfam" id="TIGR00208">
    <property type="entry name" value="fliS"/>
    <property type="match status" value="1"/>
</dbReference>
<evidence type="ECO:0000313" key="8">
    <source>
        <dbReference type="Proteomes" id="UP000321899"/>
    </source>
</evidence>
<dbReference type="CDD" id="cd16098">
    <property type="entry name" value="FliS"/>
    <property type="match status" value="1"/>
</dbReference>
<keyword evidence="5" id="KW-0143">Chaperone</keyword>
<dbReference type="GO" id="GO:0071973">
    <property type="term" value="P:bacterial-type flagellum-dependent cell motility"/>
    <property type="evidence" value="ECO:0007669"/>
    <property type="project" value="TreeGrafter"/>
</dbReference>
<evidence type="ECO:0000256" key="2">
    <source>
        <dbReference type="ARBA" id="ARBA00008787"/>
    </source>
</evidence>
<evidence type="ECO:0000313" key="7">
    <source>
        <dbReference type="EMBL" id="TYT76287.1"/>
    </source>
</evidence>
<dbReference type="PANTHER" id="PTHR34773">
    <property type="entry name" value="FLAGELLAR SECRETION CHAPERONE FLIS"/>
    <property type="match status" value="1"/>
</dbReference>
<evidence type="ECO:0000256" key="3">
    <source>
        <dbReference type="ARBA" id="ARBA00022490"/>
    </source>
</evidence>
<dbReference type="OrthoDB" id="5343669at2"/>
<feature type="compositionally biased region" description="Polar residues" evidence="6">
    <location>
        <begin position="173"/>
        <end position="182"/>
    </location>
</feature>
<dbReference type="Proteomes" id="UP000321899">
    <property type="component" value="Unassembled WGS sequence"/>
</dbReference>
<keyword evidence="7" id="KW-0969">Cilium</keyword>
<dbReference type="GO" id="GO:0044780">
    <property type="term" value="P:bacterial-type flagellum assembly"/>
    <property type="evidence" value="ECO:0007669"/>
    <property type="project" value="InterPro"/>
</dbReference>